<proteinExistence type="predicted"/>
<name>A0AAW8JB51_9GAMM</name>
<evidence type="ECO:0008006" key="3">
    <source>
        <dbReference type="Google" id="ProtNLM"/>
    </source>
</evidence>
<evidence type="ECO:0000313" key="2">
    <source>
        <dbReference type="Proteomes" id="UP001243195"/>
    </source>
</evidence>
<evidence type="ECO:0000313" key="1">
    <source>
        <dbReference type="EMBL" id="MDQ9069877.1"/>
    </source>
</evidence>
<protein>
    <recommendedName>
        <fullName evidence="3">DUF2884 family protein</fullName>
    </recommendedName>
</protein>
<dbReference type="Proteomes" id="UP001243195">
    <property type="component" value="Unassembled WGS sequence"/>
</dbReference>
<dbReference type="EMBL" id="JAVIDA010000001">
    <property type="protein sequence ID" value="MDQ9069877.1"/>
    <property type="molecule type" value="Genomic_DNA"/>
</dbReference>
<organism evidence="1 2">
    <name type="scientific">Acinetobacter gerneri</name>
    <dbReference type="NCBI Taxonomy" id="202952"/>
    <lineage>
        <taxon>Bacteria</taxon>
        <taxon>Pseudomonadati</taxon>
        <taxon>Pseudomonadota</taxon>
        <taxon>Gammaproteobacteria</taxon>
        <taxon>Moraxellales</taxon>
        <taxon>Moraxellaceae</taxon>
        <taxon>Acinetobacter</taxon>
    </lineage>
</organism>
<comment type="caution">
    <text evidence="1">The sequence shown here is derived from an EMBL/GenBank/DDBJ whole genome shotgun (WGS) entry which is preliminary data.</text>
</comment>
<dbReference type="AlphaFoldDB" id="A0AAW8JB51"/>
<dbReference type="RefSeq" id="WP_308956031.1">
    <property type="nucleotide sequence ID" value="NZ_JAVICY010000011.1"/>
</dbReference>
<accession>A0AAW8JB51</accession>
<gene>
    <name evidence="1" type="ORF">RFH51_00140</name>
</gene>
<reference evidence="1" key="1">
    <citation type="submission" date="2023-08" db="EMBL/GenBank/DDBJ databases">
        <title>Emergence of clinically-relevant ST2 carbapenem-resistant Acinetobacter baumannii strains in hospital sewages in Zhejiang, East of China.</title>
        <authorList>
            <person name="Kaichao C."/>
            <person name="Zhang R."/>
        </authorList>
    </citation>
    <scope>NUCLEOTIDE SEQUENCE</scope>
    <source>
        <strain evidence="1">M-SY-60</strain>
    </source>
</reference>
<sequence length="239" mass="27755">MSMLLISTSQAKIQTYQYADEVCEFKNQYDDQKINIKQIKDSITLHRLAFSSKLNTEVFAFTPDKIPSPDILNKLTSEYQQTKQQYQKLGPANLAPYQQLKQIVLRQLDDEYKMNVLIAKSYRNPKVLLTQDYGKTCYAIAEKMNLTGQALKTASLNQHKVFLNQQIKLGQSQQFAQQSLQQLQQKLNQPQGEKYAFLDLLKEWNNCAIDTLPNDEKKLEKLNINKDLFIKSKELYCDN</sequence>